<dbReference type="Gene3D" id="1.10.287.70">
    <property type="match status" value="1"/>
</dbReference>
<dbReference type="Gene3D" id="1.20.120.80">
    <property type="entry name" value="Cytochrome c oxidase, subunit III, four-helix bundle"/>
    <property type="match status" value="1"/>
</dbReference>
<dbReference type="Proteomes" id="UP000509367">
    <property type="component" value="Chromosome"/>
</dbReference>
<dbReference type="CDD" id="cd01665">
    <property type="entry name" value="Cyt_c_Oxidase_III"/>
    <property type="match status" value="1"/>
</dbReference>
<keyword evidence="15" id="KW-1185">Reference proteome</keyword>
<evidence type="ECO:0000256" key="2">
    <source>
        <dbReference type="ARBA" id="ARBA00010581"/>
    </source>
</evidence>
<keyword evidence="6" id="KW-1278">Translocase</keyword>
<dbReference type="EMBL" id="CP054836">
    <property type="protein sequence ID" value="QKV18874.1"/>
    <property type="molecule type" value="Genomic_DNA"/>
</dbReference>
<sequence>MADAHTKHHDYHIIDPSPWPLLGSIGALVMAIGGIGWMQAVQGNEFGLLGIPLSNPWTFFIGLLIVLYTMFGWWGDTIKEAHQGHHTKVVSLHLRYGMIMFIASEVMFFAAWFWAVFDASLFYDEAQQFARLEYTGGTWPPAGLEVLDPLHLPLYNTVILLLSGTTVTWAHHALLNDDRSGLKWGLAITIALGLIFTGVQAYEYAHAPYSFSGSLYGATFFMATGFHGFHVIVGTIFLIVCLIRAMAGDFTPKQHFGFEAAAWYWHFVDVVWLFLFFVIYVWGSWGAPIAH</sequence>
<name>A0A6N1VDE8_9HYPH</name>
<dbReference type="GO" id="GO:0005886">
    <property type="term" value="C:plasma membrane"/>
    <property type="evidence" value="ECO:0007669"/>
    <property type="project" value="UniProtKB-SubCell"/>
</dbReference>
<comment type="similarity">
    <text evidence="2 11">Belongs to the cytochrome c oxidase subunit 3 family.</text>
</comment>
<evidence type="ECO:0000256" key="12">
    <source>
        <dbReference type="SAM" id="Phobius"/>
    </source>
</evidence>
<feature type="transmembrane region" description="Helical" evidence="12">
    <location>
        <begin position="57"/>
        <end position="75"/>
    </location>
</feature>
<feature type="transmembrane region" description="Helical" evidence="12">
    <location>
        <begin position="263"/>
        <end position="283"/>
    </location>
</feature>
<evidence type="ECO:0000256" key="9">
    <source>
        <dbReference type="ARBA" id="ARBA00031400"/>
    </source>
</evidence>
<feature type="transmembrane region" description="Helical" evidence="12">
    <location>
        <begin position="154"/>
        <end position="175"/>
    </location>
</feature>
<evidence type="ECO:0000256" key="1">
    <source>
        <dbReference type="ARBA" id="ARBA00004141"/>
    </source>
</evidence>
<dbReference type="InterPro" id="IPR013833">
    <property type="entry name" value="Cyt_c_oxidase_su3_a-hlx"/>
</dbReference>
<dbReference type="InterPro" id="IPR024791">
    <property type="entry name" value="Cyt_c/ubiquinol_Oxase_su3"/>
</dbReference>
<evidence type="ECO:0000256" key="8">
    <source>
        <dbReference type="ARBA" id="ARBA00023136"/>
    </source>
</evidence>
<feature type="transmembrane region" description="Helical" evidence="12">
    <location>
        <begin position="21"/>
        <end position="37"/>
    </location>
</feature>
<evidence type="ECO:0000256" key="3">
    <source>
        <dbReference type="ARBA" id="ARBA00012949"/>
    </source>
</evidence>
<dbReference type="GO" id="GO:0031090">
    <property type="term" value="C:organelle membrane"/>
    <property type="evidence" value="ECO:0007669"/>
    <property type="project" value="UniProtKB-ARBA"/>
</dbReference>
<dbReference type="GO" id="GO:0019646">
    <property type="term" value="P:aerobic electron transport chain"/>
    <property type="evidence" value="ECO:0007669"/>
    <property type="project" value="InterPro"/>
</dbReference>
<evidence type="ECO:0000259" key="13">
    <source>
        <dbReference type="PROSITE" id="PS50253"/>
    </source>
</evidence>
<gene>
    <name evidence="14" type="ORF">HTY61_10640</name>
</gene>
<dbReference type="PROSITE" id="PS50253">
    <property type="entry name" value="COX3"/>
    <property type="match status" value="1"/>
</dbReference>
<evidence type="ECO:0000256" key="7">
    <source>
        <dbReference type="ARBA" id="ARBA00022989"/>
    </source>
</evidence>
<keyword evidence="8 12" id="KW-0472">Membrane</keyword>
<feature type="transmembrane region" description="Helical" evidence="12">
    <location>
        <begin position="214"/>
        <end position="243"/>
    </location>
</feature>
<accession>A0A6N1VDE8</accession>
<evidence type="ECO:0000256" key="11">
    <source>
        <dbReference type="RuleBase" id="RU003376"/>
    </source>
</evidence>
<dbReference type="FunFam" id="1.10.287.70:FF:000082">
    <property type="entry name" value="Cytochrome c oxidase subunit 3"/>
    <property type="match status" value="1"/>
</dbReference>
<dbReference type="InterPro" id="IPR000298">
    <property type="entry name" value="Cyt_c_oxidase-like_su3"/>
</dbReference>
<dbReference type="EC" id="7.1.1.9" evidence="3"/>
<dbReference type="PANTHER" id="PTHR11403:SF7">
    <property type="entry name" value="CYTOCHROME C OXIDASE SUBUNIT 3"/>
    <property type="match status" value="1"/>
</dbReference>
<dbReference type="KEGG" id="orm:HTY61_10640"/>
<dbReference type="PANTHER" id="PTHR11403">
    <property type="entry name" value="CYTOCHROME C OXIDASE SUBUNIT III"/>
    <property type="match status" value="1"/>
</dbReference>
<dbReference type="GO" id="GO:0045277">
    <property type="term" value="C:respiratory chain complex IV"/>
    <property type="evidence" value="ECO:0007669"/>
    <property type="project" value="UniProtKB-ARBA"/>
</dbReference>
<dbReference type="GO" id="GO:0004129">
    <property type="term" value="F:cytochrome-c oxidase activity"/>
    <property type="evidence" value="ECO:0007669"/>
    <property type="project" value="UniProtKB-EC"/>
</dbReference>
<evidence type="ECO:0000256" key="4">
    <source>
        <dbReference type="ARBA" id="ARBA00015944"/>
    </source>
</evidence>
<evidence type="ECO:0000256" key="10">
    <source>
        <dbReference type="ARBA" id="ARBA00031625"/>
    </source>
</evidence>
<dbReference type="RefSeq" id="WP_175276767.1">
    <property type="nucleotide sequence ID" value="NZ_CP054836.1"/>
</dbReference>
<evidence type="ECO:0000256" key="5">
    <source>
        <dbReference type="ARBA" id="ARBA00022692"/>
    </source>
</evidence>
<reference evidence="14 15" key="1">
    <citation type="submission" date="2020-06" db="EMBL/GenBank/DDBJ databases">
        <title>Oricola thermophila sp. nov. isolated from a tidal sediments.</title>
        <authorList>
            <person name="Kwon K.K."/>
            <person name="Yang S.-H."/>
            <person name="Park M.-J."/>
        </authorList>
    </citation>
    <scope>NUCLEOTIDE SEQUENCE [LARGE SCALE GENOMIC DNA]</scope>
    <source>
        <strain evidence="14 15">MEBiC13590</strain>
    </source>
</reference>
<feature type="transmembrane region" description="Helical" evidence="12">
    <location>
        <begin position="96"/>
        <end position="115"/>
    </location>
</feature>
<dbReference type="GO" id="GO:0031967">
    <property type="term" value="C:organelle envelope"/>
    <property type="evidence" value="ECO:0007669"/>
    <property type="project" value="UniProtKB-ARBA"/>
</dbReference>
<dbReference type="InterPro" id="IPR035973">
    <property type="entry name" value="Cyt_c_oxidase_su3-like_sf"/>
</dbReference>
<dbReference type="FunFam" id="1.20.120.80:FF:000002">
    <property type="entry name" value="Cytochrome c oxidase subunit 3"/>
    <property type="match status" value="1"/>
</dbReference>
<feature type="domain" description="Heme-copper oxidase subunit III family profile" evidence="13">
    <location>
        <begin position="7"/>
        <end position="284"/>
    </location>
</feature>
<evidence type="ECO:0000256" key="6">
    <source>
        <dbReference type="ARBA" id="ARBA00022967"/>
    </source>
</evidence>
<organism evidence="14 15">
    <name type="scientific">Oricola thermophila</name>
    <dbReference type="NCBI Taxonomy" id="2742145"/>
    <lineage>
        <taxon>Bacteria</taxon>
        <taxon>Pseudomonadati</taxon>
        <taxon>Pseudomonadota</taxon>
        <taxon>Alphaproteobacteria</taxon>
        <taxon>Hyphomicrobiales</taxon>
        <taxon>Ahrensiaceae</taxon>
        <taxon>Oricola</taxon>
    </lineage>
</organism>
<dbReference type="SUPFAM" id="SSF81452">
    <property type="entry name" value="Cytochrome c oxidase subunit III-like"/>
    <property type="match status" value="1"/>
</dbReference>
<evidence type="ECO:0000313" key="15">
    <source>
        <dbReference type="Proteomes" id="UP000509367"/>
    </source>
</evidence>
<comment type="subcellular location">
    <subcellularLocation>
        <location evidence="11">Cell membrane</location>
        <topology evidence="11">Multi-pass membrane protein</topology>
    </subcellularLocation>
    <subcellularLocation>
        <location evidence="1">Membrane</location>
        <topology evidence="1">Multi-pass membrane protein</topology>
    </subcellularLocation>
</comment>
<dbReference type="AlphaFoldDB" id="A0A6N1VDE8"/>
<proteinExistence type="inferred from homology"/>
<dbReference type="InterPro" id="IPR033945">
    <property type="entry name" value="Cyt_c_oxase_su3_dom"/>
</dbReference>
<keyword evidence="5 11" id="KW-0812">Transmembrane</keyword>
<dbReference type="Pfam" id="PF00510">
    <property type="entry name" value="COX3"/>
    <property type="match status" value="1"/>
</dbReference>
<keyword evidence="7 12" id="KW-1133">Transmembrane helix</keyword>
<feature type="transmembrane region" description="Helical" evidence="12">
    <location>
        <begin position="182"/>
        <end position="202"/>
    </location>
</feature>
<protein>
    <recommendedName>
        <fullName evidence="4">Cytochrome c oxidase subunit 3</fullName>
        <ecNumber evidence="3">7.1.1.9</ecNumber>
    </recommendedName>
    <alternativeName>
        <fullName evidence="9">Cytochrome aa3 subunit 3</fullName>
    </alternativeName>
    <alternativeName>
        <fullName evidence="10">Cytochrome c oxidase polypeptide III</fullName>
    </alternativeName>
</protein>
<evidence type="ECO:0000313" key="14">
    <source>
        <dbReference type="EMBL" id="QKV18874.1"/>
    </source>
</evidence>